<evidence type="ECO:0000256" key="3">
    <source>
        <dbReference type="ARBA" id="ARBA00022833"/>
    </source>
</evidence>
<accession>A0A284QUD4</accession>
<dbReference type="STRING" id="47428.A0A284QUD4"/>
<dbReference type="Proteomes" id="UP000219338">
    <property type="component" value="Unassembled WGS sequence"/>
</dbReference>
<protein>
    <submittedName>
        <fullName evidence="4">Uncharacterized protein</fullName>
    </submittedName>
</protein>
<keyword evidence="1" id="KW-0479">Metal-binding</keyword>
<evidence type="ECO:0000313" key="4">
    <source>
        <dbReference type="EMBL" id="SJL00059.1"/>
    </source>
</evidence>
<dbReference type="OMA" id="PIYPARM"/>
<dbReference type="GO" id="GO:0006338">
    <property type="term" value="P:chromatin remodeling"/>
    <property type="evidence" value="ECO:0007669"/>
    <property type="project" value="InterPro"/>
</dbReference>
<proteinExistence type="predicted"/>
<name>A0A284QUD4_ARMOS</name>
<dbReference type="GO" id="GO:0008270">
    <property type="term" value="F:zinc ion binding"/>
    <property type="evidence" value="ECO:0007669"/>
    <property type="project" value="UniProtKB-KW"/>
</dbReference>
<dbReference type="AlphaFoldDB" id="A0A284QUD4"/>
<evidence type="ECO:0000256" key="1">
    <source>
        <dbReference type="ARBA" id="ARBA00022723"/>
    </source>
</evidence>
<evidence type="ECO:0000256" key="2">
    <source>
        <dbReference type="ARBA" id="ARBA00022771"/>
    </source>
</evidence>
<keyword evidence="5" id="KW-1185">Reference proteome</keyword>
<dbReference type="EMBL" id="FUEG01000002">
    <property type="protein sequence ID" value="SJL00059.1"/>
    <property type="molecule type" value="Genomic_DNA"/>
</dbReference>
<dbReference type="OrthoDB" id="74807at2759"/>
<gene>
    <name evidence="4" type="ORF">ARMOST_03371</name>
</gene>
<dbReference type="PANTHER" id="PTHR13093">
    <property type="entry name" value="ZINC FINGER HIT DOMAIN CONTAINING PROTEIN 1"/>
    <property type="match status" value="1"/>
</dbReference>
<keyword evidence="3" id="KW-0862">Zinc</keyword>
<keyword evidence="2" id="KW-0863">Zinc-finger</keyword>
<organism evidence="4 5">
    <name type="scientific">Armillaria ostoyae</name>
    <name type="common">Armillaria root rot fungus</name>
    <dbReference type="NCBI Taxonomy" id="47428"/>
    <lineage>
        <taxon>Eukaryota</taxon>
        <taxon>Fungi</taxon>
        <taxon>Dikarya</taxon>
        <taxon>Basidiomycota</taxon>
        <taxon>Agaricomycotina</taxon>
        <taxon>Agaricomycetes</taxon>
        <taxon>Agaricomycetidae</taxon>
        <taxon>Agaricales</taxon>
        <taxon>Marasmiineae</taxon>
        <taxon>Physalacriaceae</taxon>
        <taxon>Armillaria</taxon>
    </lineage>
</organism>
<dbReference type="InterPro" id="IPR039723">
    <property type="entry name" value="Vps71/ZNHIT1"/>
</dbReference>
<reference evidence="5" key="1">
    <citation type="journal article" date="2017" name="Nat. Ecol. Evol.">
        <title>Genome expansion and lineage-specific genetic innovations in the forest pathogenic fungi Armillaria.</title>
        <authorList>
            <person name="Sipos G."/>
            <person name="Prasanna A.N."/>
            <person name="Walter M.C."/>
            <person name="O'Connor E."/>
            <person name="Balint B."/>
            <person name="Krizsan K."/>
            <person name="Kiss B."/>
            <person name="Hess J."/>
            <person name="Varga T."/>
            <person name="Slot J."/>
            <person name="Riley R."/>
            <person name="Boka B."/>
            <person name="Rigling D."/>
            <person name="Barry K."/>
            <person name="Lee J."/>
            <person name="Mihaltcheva S."/>
            <person name="LaButti K."/>
            <person name="Lipzen A."/>
            <person name="Waldron R."/>
            <person name="Moloney N.M."/>
            <person name="Sperisen C."/>
            <person name="Kredics L."/>
            <person name="Vagvoelgyi C."/>
            <person name="Patrignani A."/>
            <person name="Fitzpatrick D."/>
            <person name="Nagy I."/>
            <person name="Doyle S."/>
            <person name="Anderson J.B."/>
            <person name="Grigoriev I.V."/>
            <person name="Gueldener U."/>
            <person name="Muensterkoetter M."/>
            <person name="Nagy L.G."/>
        </authorList>
    </citation>
    <scope>NUCLEOTIDE SEQUENCE [LARGE SCALE GENOMIC DNA]</scope>
    <source>
        <strain evidence="5">C18/9</strain>
    </source>
</reference>
<evidence type="ECO:0000313" key="5">
    <source>
        <dbReference type="Proteomes" id="UP000219338"/>
    </source>
</evidence>
<sequence>MPPKRTREHLVRQANVNTTTLDPQVVAERTRKHLDQLERSNYAETSIMSVTGEDNEQGKYGKSRARQIVSDKRNLKLLGSSPAATKKRSTMNVRSALLYPKNLATLIEESGIASLPASVPTYLTAQAPAPSYPPRLICSVCGYWGRYKNEMREARRLVFWQRIPWPIAPRSRPLGLYGSIYP</sequence>